<evidence type="ECO:0000313" key="1">
    <source>
        <dbReference type="EMBL" id="MCS5488869.1"/>
    </source>
</evidence>
<dbReference type="RefSeq" id="WP_259412552.1">
    <property type="nucleotide sequence ID" value="NZ_JANWGH010000001.1"/>
</dbReference>
<evidence type="ECO:0000313" key="2">
    <source>
        <dbReference type="Proteomes" id="UP001206788"/>
    </source>
</evidence>
<name>A0ABT2G0T8_9BACT</name>
<proteinExistence type="predicted"/>
<dbReference type="EMBL" id="JANWGH010000001">
    <property type="protein sequence ID" value="MCS5488869.1"/>
    <property type="molecule type" value="Genomic_DNA"/>
</dbReference>
<protein>
    <submittedName>
        <fullName evidence="1">Uncharacterized protein</fullName>
    </submittedName>
</protein>
<accession>A0ABT2G0T8</accession>
<reference evidence="1 2" key="1">
    <citation type="submission" date="2022-08" db="EMBL/GenBank/DDBJ databases">
        <title>Algoriphagus sp. CAU 1643 isolated from mud.</title>
        <authorList>
            <person name="Kim W."/>
        </authorList>
    </citation>
    <scope>NUCLEOTIDE SEQUENCE [LARGE SCALE GENOMIC DNA]</scope>
    <source>
        <strain evidence="1 2">CAU 1643</strain>
    </source>
</reference>
<gene>
    <name evidence="1" type="ORF">NY014_00425</name>
</gene>
<comment type="caution">
    <text evidence="1">The sequence shown here is derived from an EMBL/GenBank/DDBJ whole genome shotgun (WGS) entry which is preliminary data.</text>
</comment>
<keyword evidence="2" id="KW-1185">Reference proteome</keyword>
<sequence>MRDLNSYSIDMTEYELRSWLMRHQSTFDFFESYHEGGYYSWSFFTMRYSLFLDLIRFVEHITKPSFLEEIFEEKDNSEETLIKKILSIEKTLLKHNHTYLIWVWKNEEQYNFYTNTAFIRGGIFDQFAKLWAWFKPRHLDLLKKYFALTPLETEEFCTELKHESSTDTIHTLSFHLDVRKKARSNGEYIPMGLWSEDQPIPFWKDDVDETKKA</sequence>
<organism evidence="1 2">
    <name type="scientific">Algoriphagus limi</name>
    <dbReference type="NCBI Taxonomy" id="2975273"/>
    <lineage>
        <taxon>Bacteria</taxon>
        <taxon>Pseudomonadati</taxon>
        <taxon>Bacteroidota</taxon>
        <taxon>Cytophagia</taxon>
        <taxon>Cytophagales</taxon>
        <taxon>Cyclobacteriaceae</taxon>
        <taxon>Algoriphagus</taxon>
    </lineage>
</organism>
<dbReference type="Proteomes" id="UP001206788">
    <property type="component" value="Unassembled WGS sequence"/>
</dbReference>